<evidence type="ECO:0000256" key="3">
    <source>
        <dbReference type="ARBA" id="ARBA00006171"/>
    </source>
</evidence>
<reference evidence="5 6" key="1">
    <citation type="submission" date="2014-12" db="EMBL/GenBank/DDBJ databases">
        <title>Genomes of Geoalkalibacter ferrihydriticus and Geoalkalibacter subterraneus, two haloalkaliphilic metal-reducing members of the Geobacteraceae.</title>
        <authorList>
            <person name="Badalamenti J.P."/>
            <person name="Torres C.I."/>
            <person name="Krajmalnik-Brown R."/>
            <person name="Bond D.R."/>
        </authorList>
    </citation>
    <scope>NUCLEOTIDE SEQUENCE [LARGE SCALE GENOMIC DNA]</scope>
    <source>
        <strain evidence="5 6">DSM 17813</strain>
    </source>
</reference>
<evidence type="ECO:0000313" key="5">
    <source>
        <dbReference type="EMBL" id="KIH75980.1"/>
    </source>
</evidence>
<dbReference type="Proteomes" id="UP000035068">
    <property type="component" value="Unassembled WGS sequence"/>
</dbReference>
<dbReference type="RefSeq" id="WP_040100343.1">
    <property type="nucleotide sequence ID" value="NZ_JWJD01000006.1"/>
</dbReference>
<evidence type="ECO:0000256" key="2">
    <source>
        <dbReference type="ARBA" id="ARBA00004818"/>
    </source>
</evidence>
<dbReference type="SFLD" id="SFLDS00003">
    <property type="entry name" value="Haloacid_Dehalogenase"/>
    <property type="match status" value="1"/>
</dbReference>
<comment type="pathway">
    <text evidence="2">Organic acid metabolism; glycolate biosynthesis; glycolate from 2-phosphoglycolate: step 1/1.</text>
</comment>
<dbReference type="InterPro" id="IPR050155">
    <property type="entry name" value="HAD-like_hydrolase_sf"/>
</dbReference>
<evidence type="ECO:0000313" key="6">
    <source>
        <dbReference type="Proteomes" id="UP000035068"/>
    </source>
</evidence>
<dbReference type="Gene3D" id="3.40.50.1000">
    <property type="entry name" value="HAD superfamily/HAD-like"/>
    <property type="match status" value="1"/>
</dbReference>
<dbReference type="PANTHER" id="PTHR43434">
    <property type="entry name" value="PHOSPHOGLYCOLATE PHOSPHATASE"/>
    <property type="match status" value="1"/>
</dbReference>
<protein>
    <recommendedName>
        <fullName evidence="4">phosphoglycolate phosphatase</fullName>
        <ecNumber evidence="4">3.1.3.18</ecNumber>
    </recommendedName>
</protein>
<sequence length="244" mass="27444">MTSDTLLAQRPPRAVLFDLDGTLLQVEMNAFIPAYVGGLAGHFGDLAPRSRFIDTVVSATFALLQDDSDQSTNQELFLGALTQHLGIAPEDFRRRFSDYVADGLHGLEPLIKPLGLARDILDLCFARGWTVVIATNPVFPREVVEARLRWGGLEDFSYHLVTSYENTRFCKPHPRYFHDILDAFDLAPEECLMVGNDTEHDLAAGQVGIPTWLVDTWMIDRLDGAFHSDFRGDHQGLLRFLREI</sequence>
<comment type="catalytic activity">
    <reaction evidence="1">
        <text>2-phosphoglycolate + H2O = glycolate + phosphate</text>
        <dbReference type="Rhea" id="RHEA:14369"/>
        <dbReference type="ChEBI" id="CHEBI:15377"/>
        <dbReference type="ChEBI" id="CHEBI:29805"/>
        <dbReference type="ChEBI" id="CHEBI:43474"/>
        <dbReference type="ChEBI" id="CHEBI:58033"/>
        <dbReference type="EC" id="3.1.3.18"/>
    </reaction>
</comment>
<dbReference type="PANTHER" id="PTHR43434:SF1">
    <property type="entry name" value="PHOSPHOGLYCOLATE PHOSPHATASE"/>
    <property type="match status" value="1"/>
</dbReference>
<dbReference type="SUPFAM" id="SSF56784">
    <property type="entry name" value="HAD-like"/>
    <property type="match status" value="1"/>
</dbReference>
<dbReference type="Pfam" id="PF00702">
    <property type="entry name" value="Hydrolase"/>
    <property type="match status" value="1"/>
</dbReference>
<evidence type="ECO:0000256" key="1">
    <source>
        <dbReference type="ARBA" id="ARBA00000830"/>
    </source>
</evidence>
<dbReference type="GO" id="GO:0008967">
    <property type="term" value="F:phosphoglycolate phosphatase activity"/>
    <property type="evidence" value="ECO:0007669"/>
    <property type="project" value="UniProtKB-EC"/>
</dbReference>
<dbReference type="AlphaFoldDB" id="A0A0C2HLW9"/>
<name>A0A0C2HLW9_9BACT</name>
<evidence type="ECO:0000256" key="4">
    <source>
        <dbReference type="ARBA" id="ARBA00013078"/>
    </source>
</evidence>
<gene>
    <name evidence="5" type="ORF">GFER_13835</name>
</gene>
<dbReference type="EMBL" id="JWJD01000006">
    <property type="protein sequence ID" value="KIH75980.1"/>
    <property type="molecule type" value="Genomic_DNA"/>
</dbReference>
<comment type="caution">
    <text evidence="5">The sequence shown here is derived from an EMBL/GenBank/DDBJ whole genome shotgun (WGS) entry which is preliminary data.</text>
</comment>
<organism evidence="5 6">
    <name type="scientific">Geoalkalibacter ferrihydriticus DSM 17813</name>
    <dbReference type="NCBI Taxonomy" id="1121915"/>
    <lineage>
        <taxon>Bacteria</taxon>
        <taxon>Pseudomonadati</taxon>
        <taxon>Thermodesulfobacteriota</taxon>
        <taxon>Desulfuromonadia</taxon>
        <taxon>Desulfuromonadales</taxon>
        <taxon>Geoalkalibacteraceae</taxon>
        <taxon>Geoalkalibacter</taxon>
    </lineage>
</organism>
<dbReference type="EC" id="3.1.3.18" evidence="4"/>
<keyword evidence="6" id="KW-1185">Reference proteome</keyword>
<comment type="similarity">
    <text evidence="3">Belongs to the HAD-like hydrolase superfamily. CbbY/CbbZ/Gph/YieH family.</text>
</comment>
<proteinExistence type="inferred from homology"/>
<dbReference type="SFLD" id="SFLDG01129">
    <property type="entry name" value="C1.5:_HAD__Beta-PGM__Phosphata"/>
    <property type="match status" value="1"/>
</dbReference>
<dbReference type="InterPro" id="IPR023214">
    <property type="entry name" value="HAD_sf"/>
</dbReference>
<dbReference type="GO" id="GO:0006281">
    <property type="term" value="P:DNA repair"/>
    <property type="evidence" value="ECO:0007669"/>
    <property type="project" value="TreeGrafter"/>
</dbReference>
<accession>A0A0C2HLW9</accession>
<dbReference type="InterPro" id="IPR036412">
    <property type="entry name" value="HAD-like_sf"/>
</dbReference>